<accession>A0A1Y0D179</accession>
<dbReference type="PROSITE" id="PS51257">
    <property type="entry name" value="PROKAR_LIPOPROTEIN"/>
    <property type="match status" value="1"/>
</dbReference>
<evidence type="ECO:0000313" key="2">
    <source>
        <dbReference type="EMBL" id="ART81282.1"/>
    </source>
</evidence>
<protein>
    <recommendedName>
        <fullName evidence="1">ABC-type transport auxiliary lipoprotein component domain-containing protein</fullName>
    </recommendedName>
</protein>
<dbReference type="SUPFAM" id="SSF159594">
    <property type="entry name" value="XCC0632-like"/>
    <property type="match status" value="1"/>
</dbReference>
<dbReference type="KEGG" id="opf:CBP31_00415"/>
<organism evidence="2 3">
    <name type="scientific">Oceanisphaera profunda</name>
    <dbReference type="NCBI Taxonomy" id="1416627"/>
    <lineage>
        <taxon>Bacteria</taxon>
        <taxon>Pseudomonadati</taxon>
        <taxon>Pseudomonadota</taxon>
        <taxon>Gammaproteobacteria</taxon>
        <taxon>Aeromonadales</taxon>
        <taxon>Aeromonadaceae</taxon>
        <taxon>Oceanisphaera</taxon>
    </lineage>
</organism>
<gene>
    <name evidence="2" type="ORF">CBP31_00415</name>
</gene>
<feature type="domain" description="ABC-type transport auxiliary lipoprotein component" evidence="1">
    <location>
        <begin position="61"/>
        <end position="209"/>
    </location>
</feature>
<reference evidence="2 3" key="1">
    <citation type="journal article" date="2014" name="Int. J. Syst. Evol. Microbiol.">
        <title>Oceanisphaera profunda sp. nov., a marine bacterium isolated from deep-sea sediment, and emended description of the genus Oceanisphaera.</title>
        <authorList>
            <person name="Xu Z."/>
            <person name="Zhang X.Y."/>
            <person name="Su H.N."/>
            <person name="Yu Z.C."/>
            <person name="Liu C."/>
            <person name="Li H."/>
            <person name="Chen X.L."/>
            <person name="Song X.Y."/>
            <person name="Xie B.B."/>
            <person name="Qin Q.L."/>
            <person name="Zhou B.C."/>
            <person name="Shi M."/>
            <person name="Huang Y."/>
            <person name="Zhang Y.Z."/>
        </authorList>
    </citation>
    <scope>NUCLEOTIDE SEQUENCE [LARGE SCALE GENOMIC DNA]</scope>
    <source>
        <strain evidence="2 3">SM1222</strain>
    </source>
</reference>
<dbReference type="Proteomes" id="UP000243937">
    <property type="component" value="Chromosome"/>
</dbReference>
<sequence>MIHRNKIAAQSKPRRLTSLIGASLLGVTLMGLAGCAGPVSGPTTYLLPSSNLAITANQQLGYQQFDNRLAVIVAPLRIAEHLDNEGIVMQLNDIEVYQAREHLWAEGIGQQLQQQLQQRLALALPNAQIISKGQPVQAGLPVRELRLQVNRFQGQQSGDALAEGQWQLLDGSGQLLTQRSFSVTAPLADNGYPALVRALGQAWQQQADVLAKELASSQR</sequence>
<evidence type="ECO:0000313" key="3">
    <source>
        <dbReference type="Proteomes" id="UP000243937"/>
    </source>
</evidence>
<dbReference type="InterPro" id="IPR005586">
    <property type="entry name" value="ABC_trans_aux"/>
</dbReference>
<proteinExistence type="predicted"/>
<evidence type="ECO:0000259" key="1">
    <source>
        <dbReference type="Pfam" id="PF03886"/>
    </source>
</evidence>
<dbReference type="RefSeq" id="WP_087034364.1">
    <property type="nucleotide sequence ID" value="NZ_CP021377.1"/>
</dbReference>
<dbReference type="AlphaFoldDB" id="A0A1Y0D179"/>
<keyword evidence="3" id="KW-1185">Reference proteome</keyword>
<dbReference type="Gene3D" id="3.40.50.10610">
    <property type="entry name" value="ABC-type transport auxiliary lipoprotein component"/>
    <property type="match status" value="1"/>
</dbReference>
<dbReference type="EMBL" id="CP021377">
    <property type="protein sequence ID" value="ART81282.1"/>
    <property type="molecule type" value="Genomic_DNA"/>
</dbReference>
<dbReference type="OrthoDB" id="5600407at2"/>
<name>A0A1Y0D179_9GAMM</name>
<dbReference type="Pfam" id="PF03886">
    <property type="entry name" value="ABC_trans_aux"/>
    <property type="match status" value="1"/>
</dbReference>